<reference evidence="1 2" key="1">
    <citation type="submission" date="2021-06" db="EMBL/GenBank/DDBJ databases">
        <title>Caerostris extrusa draft genome.</title>
        <authorList>
            <person name="Kono N."/>
            <person name="Arakawa K."/>
        </authorList>
    </citation>
    <scope>NUCLEOTIDE SEQUENCE [LARGE SCALE GENOMIC DNA]</scope>
</reference>
<name>A0AAV4Q9V5_CAEEX</name>
<organism evidence="1 2">
    <name type="scientific">Caerostris extrusa</name>
    <name type="common">Bark spider</name>
    <name type="synonym">Caerostris bankana</name>
    <dbReference type="NCBI Taxonomy" id="172846"/>
    <lineage>
        <taxon>Eukaryota</taxon>
        <taxon>Metazoa</taxon>
        <taxon>Ecdysozoa</taxon>
        <taxon>Arthropoda</taxon>
        <taxon>Chelicerata</taxon>
        <taxon>Arachnida</taxon>
        <taxon>Araneae</taxon>
        <taxon>Araneomorphae</taxon>
        <taxon>Entelegynae</taxon>
        <taxon>Araneoidea</taxon>
        <taxon>Araneidae</taxon>
        <taxon>Caerostris</taxon>
    </lineage>
</organism>
<proteinExistence type="predicted"/>
<dbReference type="Proteomes" id="UP001054945">
    <property type="component" value="Unassembled WGS sequence"/>
</dbReference>
<keyword evidence="2" id="KW-1185">Reference proteome</keyword>
<dbReference type="EMBL" id="BPLR01005810">
    <property type="protein sequence ID" value="GIY05121.1"/>
    <property type="molecule type" value="Genomic_DNA"/>
</dbReference>
<comment type="caution">
    <text evidence="1">The sequence shown here is derived from an EMBL/GenBank/DDBJ whole genome shotgun (WGS) entry which is preliminary data.</text>
</comment>
<evidence type="ECO:0000313" key="1">
    <source>
        <dbReference type="EMBL" id="GIY05121.1"/>
    </source>
</evidence>
<sequence length="132" mass="13979">MLNGGQPWPWYHTGASHLTAAGVPHGTPPGRALCRSSRCRRGDGGLVGPVTSAGLGVCNGQHNGSDSSPKKTSENTMNCMHSHLGLNLFHLHPYPIGEGCPLKACNSAIPEPIPTLSSNYNLYLLQLLANNR</sequence>
<dbReference type="AlphaFoldDB" id="A0AAV4Q9V5"/>
<gene>
    <name evidence="1" type="primary">pax6_0</name>
    <name evidence="1" type="ORF">CEXT_744081</name>
</gene>
<protein>
    <submittedName>
        <fullName evidence="1">Paired box protein Pax-6</fullName>
    </submittedName>
</protein>
<accession>A0AAV4Q9V5</accession>
<evidence type="ECO:0000313" key="2">
    <source>
        <dbReference type="Proteomes" id="UP001054945"/>
    </source>
</evidence>